<feature type="transmembrane region" description="Helical" evidence="9">
    <location>
        <begin position="247"/>
        <end position="266"/>
    </location>
</feature>
<keyword evidence="7 9" id="KW-0472">Membrane</keyword>
<dbReference type="Pfam" id="PF03553">
    <property type="entry name" value="Na_H_antiporter"/>
    <property type="match status" value="2"/>
</dbReference>
<dbReference type="GO" id="GO:0005886">
    <property type="term" value="C:plasma membrane"/>
    <property type="evidence" value="ECO:0007669"/>
    <property type="project" value="UniProtKB-SubCell"/>
</dbReference>
<feature type="domain" description="Na+/H+ antiporter NhaC-like C-terminal" evidence="10">
    <location>
        <begin position="335"/>
        <end position="501"/>
    </location>
</feature>
<protein>
    <submittedName>
        <fullName evidence="11">Transporter (NhaC family)</fullName>
    </submittedName>
</protein>
<accession>A0A4V3HG41</accession>
<feature type="transmembrane region" description="Helical" evidence="9">
    <location>
        <begin position="149"/>
        <end position="175"/>
    </location>
</feature>
<evidence type="ECO:0000256" key="7">
    <source>
        <dbReference type="ARBA" id="ARBA00023136"/>
    </source>
</evidence>
<dbReference type="OrthoDB" id="9762978at2"/>
<dbReference type="InterPro" id="IPR052180">
    <property type="entry name" value="NhaC_Na-H+_Antiporter"/>
</dbReference>
<feature type="transmembrane region" description="Helical" evidence="9">
    <location>
        <begin position="12"/>
        <end position="30"/>
    </location>
</feature>
<feature type="domain" description="Na+/H+ antiporter NhaC-like C-terminal" evidence="10">
    <location>
        <begin position="172"/>
        <end position="317"/>
    </location>
</feature>
<keyword evidence="12" id="KW-1185">Reference proteome</keyword>
<feature type="transmembrane region" description="Helical" evidence="9">
    <location>
        <begin position="77"/>
        <end position="101"/>
    </location>
</feature>
<feature type="transmembrane region" description="Helical" evidence="9">
    <location>
        <begin position="42"/>
        <end position="65"/>
    </location>
</feature>
<keyword evidence="6 9" id="KW-1133">Transmembrane helix</keyword>
<dbReference type="InterPro" id="IPR004770">
    <property type="entry name" value="Na/H_antiport_NhaC"/>
</dbReference>
<dbReference type="GO" id="GO:0015297">
    <property type="term" value="F:antiporter activity"/>
    <property type="evidence" value="ECO:0007669"/>
    <property type="project" value="UniProtKB-KW"/>
</dbReference>
<evidence type="ECO:0000256" key="5">
    <source>
        <dbReference type="ARBA" id="ARBA00022692"/>
    </source>
</evidence>
<evidence type="ECO:0000256" key="3">
    <source>
        <dbReference type="ARBA" id="ARBA00022449"/>
    </source>
</evidence>
<keyword evidence="3" id="KW-0050">Antiport</keyword>
<organism evidence="11 12">
    <name type="scientific">Aminivibrio pyruvatiphilus</name>
    <dbReference type="NCBI Taxonomy" id="1005740"/>
    <lineage>
        <taxon>Bacteria</taxon>
        <taxon>Thermotogati</taxon>
        <taxon>Synergistota</taxon>
        <taxon>Synergistia</taxon>
        <taxon>Synergistales</taxon>
        <taxon>Aminobacteriaceae</taxon>
        <taxon>Aminivibrio</taxon>
    </lineage>
</organism>
<evidence type="ECO:0000256" key="6">
    <source>
        <dbReference type="ARBA" id="ARBA00022989"/>
    </source>
</evidence>
<sequence>MEIERGRKPRFGEALFVLVIDALIISYGVLDIHFESGATFGLALSAHVPLFIAAVFTALVGVFFIGRKWRDVEEGMINGITVALQAVLILMTIGGLIGAWIQSGVVPTLIYYGLNLLSPQYFLLASLLICSIVSLSTGSSWSTSGTVGIALMGIGAGLGVPAPVTAGFVISGAYFGDKMSPLSDTTNLAPAVAGSDLFSHIRAMLWTTGPTLLIVAGIAAYMGGSYSGAELDSSRISVIQQMMSSEFAISKIGFLPPLLVLVLAALKVPALPGITAGMLLAAGMSLFQGVGLGDVLGALHSGYTPGLIGQVAESADIGAVNELLKGAVVFQPESFETVKEVASMLNDLLARGGLTGMLETVALILVALVLGGIMETCGFLEVLLERLMERVKSVFGLVGAVISSCVFTNMFLGDQYLALVMPGRMFRPAFEEFRKDGKGLDPKLLSRTLEDSGTLTSVLVPWNTCGAYNSGVLGVPTLSYLPYAFLNYLNPLVALLMTRLGIGVPWVDKEGSGEAAAE</sequence>
<dbReference type="RefSeq" id="WP_133957725.1">
    <property type="nucleotide sequence ID" value="NZ_SORI01000010.1"/>
</dbReference>
<comment type="caution">
    <text evidence="11">The sequence shown here is derived from an EMBL/GenBank/DDBJ whole genome shotgun (WGS) entry which is preliminary data.</text>
</comment>
<evidence type="ECO:0000256" key="4">
    <source>
        <dbReference type="ARBA" id="ARBA00022475"/>
    </source>
</evidence>
<evidence type="ECO:0000256" key="8">
    <source>
        <dbReference type="ARBA" id="ARBA00038435"/>
    </source>
</evidence>
<evidence type="ECO:0000256" key="1">
    <source>
        <dbReference type="ARBA" id="ARBA00004651"/>
    </source>
</evidence>
<feature type="transmembrane region" description="Helical" evidence="9">
    <location>
        <begin position="354"/>
        <end position="374"/>
    </location>
</feature>
<feature type="transmembrane region" description="Helical" evidence="9">
    <location>
        <begin position="203"/>
        <end position="226"/>
    </location>
</feature>
<dbReference type="InterPro" id="IPR018461">
    <property type="entry name" value="Na/H_Antiport_NhaC-like_C"/>
</dbReference>
<evidence type="ECO:0000259" key="10">
    <source>
        <dbReference type="Pfam" id="PF03553"/>
    </source>
</evidence>
<keyword evidence="5 9" id="KW-0812">Transmembrane</keyword>
<dbReference type="AlphaFoldDB" id="A0A4V3HG41"/>
<comment type="subcellular location">
    <subcellularLocation>
        <location evidence="1">Cell membrane</location>
        <topology evidence="1">Multi-pass membrane protein</topology>
    </subcellularLocation>
</comment>
<feature type="transmembrane region" description="Helical" evidence="9">
    <location>
        <begin position="394"/>
        <end position="417"/>
    </location>
</feature>
<evidence type="ECO:0000313" key="11">
    <source>
        <dbReference type="EMBL" id="TDY59881.1"/>
    </source>
</evidence>
<dbReference type="PANTHER" id="PTHR33451:SF3">
    <property type="entry name" value="MALATE-2H(+)_NA(+)-LACTATE ANTIPORTER"/>
    <property type="match status" value="1"/>
</dbReference>
<dbReference type="NCBIfam" id="TIGR00931">
    <property type="entry name" value="antiport_nhaC"/>
    <property type="match status" value="1"/>
</dbReference>
<gene>
    <name evidence="11" type="ORF">C8D99_1107</name>
</gene>
<dbReference type="Proteomes" id="UP000295066">
    <property type="component" value="Unassembled WGS sequence"/>
</dbReference>
<keyword evidence="2" id="KW-0813">Transport</keyword>
<evidence type="ECO:0000256" key="2">
    <source>
        <dbReference type="ARBA" id="ARBA00022448"/>
    </source>
</evidence>
<dbReference type="PANTHER" id="PTHR33451">
    <property type="entry name" value="MALATE-2H(+)/NA(+)-LACTATE ANTIPORTER"/>
    <property type="match status" value="1"/>
</dbReference>
<feature type="transmembrane region" description="Helical" evidence="9">
    <location>
        <begin position="121"/>
        <end position="142"/>
    </location>
</feature>
<keyword evidence="4" id="KW-1003">Cell membrane</keyword>
<name>A0A4V3HG41_9BACT</name>
<proteinExistence type="inferred from homology"/>
<evidence type="ECO:0000256" key="9">
    <source>
        <dbReference type="SAM" id="Phobius"/>
    </source>
</evidence>
<evidence type="ECO:0000313" key="12">
    <source>
        <dbReference type="Proteomes" id="UP000295066"/>
    </source>
</evidence>
<comment type="similarity">
    <text evidence="8">Belongs to the NhaC Na(+)/H(+) (TC 2.A.35) antiporter family.</text>
</comment>
<dbReference type="EMBL" id="SORI01000010">
    <property type="protein sequence ID" value="TDY59881.1"/>
    <property type="molecule type" value="Genomic_DNA"/>
</dbReference>
<reference evidence="11 12" key="1">
    <citation type="submission" date="2019-03" db="EMBL/GenBank/DDBJ databases">
        <title>Genomic Encyclopedia of Type Strains, Phase IV (KMG-IV): sequencing the most valuable type-strain genomes for metagenomic binning, comparative biology and taxonomic classification.</title>
        <authorList>
            <person name="Goeker M."/>
        </authorList>
    </citation>
    <scope>NUCLEOTIDE SEQUENCE [LARGE SCALE GENOMIC DNA]</scope>
    <source>
        <strain evidence="11 12">DSM 25964</strain>
    </source>
</reference>